<dbReference type="Proteomes" id="UP000634136">
    <property type="component" value="Unassembled WGS sequence"/>
</dbReference>
<reference evidence="2" key="1">
    <citation type="submission" date="2020-09" db="EMBL/GenBank/DDBJ databases">
        <title>Genome-Enabled Discovery of Anthraquinone Biosynthesis in Senna tora.</title>
        <authorList>
            <person name="Kang S.-H."/>
            <person name="Pandey R.P."/>
            <person name="Lee C.-M."/>
            <person name="Sim J.-S."/>
            <person name="Jeong J.-T."/>
            <person name="Choi B.-S."/>
            <person name="Jung M."/>
            <person name="Ginzburg D."/>
            <person name="Zhao K."/>
            <person name="Won S.Y."/>
            <person name="Oh T.-J."/>
            <person name="Yu Y."/>
            <person name="Kim N.-H."/>
            <person name="Lee O.R."/>
            <person name="Lee T.-H."/>
            <person name="Bashyal P."/>
            <person name="Kim T.-S."/>
            <person name="Lee W.-H."/>
            <person name="Kawkins C."/>
            <person name="Kim C.-K."/>
            <person name="Kim J.S."/>
            <person name="Ahn B.O."/>
            <person name="Rhee S.Y."/>
            <person name="Sohng J.K."/>
        </authorList>
    </citation>
    <scope>NUCLEOTIDE SEQUENCE</scope>
    <source>
        <tissue evidence="2">Leaf</tissue>
    </source>
</reference>
<evidence type="ECO:0000256" key="1">
    <source>
        <dbReference type="SAM" id="MobiDB-lite"/>
    </source>
</evidence>
<protein>
    <submittedName>
        <fullName evidence="2">Uncharacterized protein</fullName>
    </submittedName>
</protein>
<organism evidence="2 3">
    <name type="scientific">Senna tora</name>
    <dbReference type="NCBI Taxonomy" id="362788"/>
    <lineage>
        <taxon>Eukaryota</taxon>
        <taxon>Viridiplantae</taxon>
        <taxon>Streptophyta</taxon>
        <taxon>Embryophyta</taxon>
        <taxon>Tracheophyta</taxon>
        <taxon>Spermatophyta</taxon>
        <taxon>Magnoliopsida</taxon>
        <taxon>eudicotyledons</taxon>
        <taxon>Gunneridae</taxon>
        <taxon>Pentapetalae</taxon>
        <taxon>rosids</taxon>
        <taxon>fabids</taxon>
        <taxon>Fabales</taxon>
        <taxon>Fabaceae</taxon>
        <taxon>Caesalpinioideae</taxon>
        <taxon>Cassia clade</taxon>
        <taxon>Senna</taxon>
    </lineage>
</organism>
<evidence type="ECO:0000313" key="3">
    <source>
        <dbReference type="Proteomes" id="UP000634136"/>
    </source>
</evidence>
<comment type="caution">
    <text evidence="2">The sequence shown here is derived from an EMBL/GenBank/DDBJ whole genome shotgun (WGS) entry which is preliminary data.</text>
</comment>
<feature type="region of interest" description="Disordered" evidence="1">
    <location>
        <begin position="1"/>
        <end position="23"/>
    </location>
</feature>
<keyword evidence="3" id="KW-1185">Reference proteome</keyword>
<name>A0A835CDE7_9FABA</name>
<accession>A0A835CDE7</accession>
<dbReference type="EMBL" id="JAAIUW010000003">
    <property type="protein sequence ID" value="KAF7838244.1"/>
    <property type="molecule type" value="Genomic_DNA"/>
</dbReference>
<sequence length="23" mass="2587">MAVTGAGERRRLKGTKLWEKKGN</sequence>
<dbReference type="AlphaFoldDB" id="A0A835CDE7"/>
<gene>
    <name evidence="2" type="ORF">G2W53_006726</name>
</gene>
<evidence type="ECO:0000313" key="2">
    <source>
        <dbReference type="EMBL" id="KAF7838244.1"/>
    </source>
</evidence>
<proteinExistence type="predicted"/>